<proteinExistence type="predicted"/>
<name>A0A1H9MPF1_9PSEU</name>
<evidence type="ECO:0000313" key="2">
    <source>
        <dbReference type="Proteomes" id="UP000199352"/>
    </source>
</evidence>
<dbReference type="EMBL" id="FOFR01000009">
    <property type="protein sequence ID" value="SER25518.1"/>
    <property type="molecule type" value="Genomic_DNA"/>
</dbReference>
<dbReference type="STRING" id="402600.SAMN05216188_109171"/>
<dbReference type="AlphaFoldDB" id="A0A1H9MPF1"/>
<gene>
    <name evidence="1" type="ORF">SAMN05216188_109171</name>
</gene>
<evidence type="ECO:0000313" key="1">
    <source>
        <dbReference type="EMBL" id="SER25518.1"/>
    </source>
</evidence>
<sequence>MFSGFDGECLRLSGALALRASIRSTVRCASSQASSSVGAMIGRNATWILGTSVLPASLAACLTDSICCAVSASGSPHRQKMSASAPPAA</sequence>
<reference evidence="2" key="1">
    <citation type="submission" date="2016-10" db="EMBL/GenBank/DDBJ databases">
        <authorList>
            <person name="Varghese N."/>
            <person name="Submissions S."/>
        </authorList>
    </citation>
    <scope>NUCLEOTIDE SEQUENCE [LARGE SCALE GENOMIC DNA]</scope>
    <source>
        <strain evidence="2">CGMCC 4.3525</strain>
    </source>
</reference>
<organism evidence="1 2">
    <name type="scientific">Lentzea xinjiangensis</name>
    <dbReference type="NCBI Taxonomy" id="402600"/>
    <lineage>
        <taxon>Bacteria</taxon>
        <taxon>Bacillati</taxon>
        <taxon>Actinomycetota</taxon>
        <taxon>Actinomycetes</taxon>
        <taxon>Pseudonocardiales</taxon>
        <taxon>Pseudonocardiaceae</taxon>
        <taxon>Lentzea</taxon>
    </lineage>
</organism>
<keyword evidence="2" id="KW-1185">Reference proteome</keyword>
<dbReference type="Proteomes" id="UP000199352">
    <property type="component" value="Unassembled WGS sequence"/>
</dbReference>
<dbReference type="RefSeq" id="WP_425434673.1">
    <property type="nucleotide sequence ID" value="NZ_FOFR01000009.1"/>
</dbReference>
<protein>
    <submittedName>
        <fullName evidence="1">Uncharacterized protein</fullName>
    </submittedName>
</protein>
<accession>A0A1H9MPF1</accession>